<keyword evidence="2" id="KW-1185">Reference proteome</keyword>
<organism evidence="1 2">
    <name type="scientific">Vaccinium darrowii</name>
    <dbReference type="NCBI Taxonomy" id="229202"/>
    <lineage>
        <taxon>Eukaryota</taxon>
        <taxon>Viridiplantae</taxon>
        <taxon>Streptophyta</taxon>
        <taxon>Embryophyta</taxon>
        <taxon>Tracheophyta</taxon>
        <taxon>Spermatophyta</taxon>
        <taxon>Magnoliopsida</taxon>
        <taxon>eudicotyledons</taxon>
        <taxon>Gunneridae</taxon>
        <taxon>Pentapetalae</taxon>
        <taxon>asterids</taxon>
        <taxon>Ericales</taxon>
        <taxon>Ericaceae</taxon>
        <taxon>Vaccinioideae</taxon>
        <taxon>Vaccinieae</taxon>
        <taxon>Vaccinium</taxon>
    </lineage>
</organism>
<protein>
    <submittedName>
        <fullName evidence="1">Uncharacterized protein</fullName>
    </submittedName>
</protein>
<evidence type="ECO:0000313" key="2">
    <source>
        <dbReference type="Proteomes" id="UP000828048"/>
    </source>
</evidence>
<comment type="caution">
    <text evidence="1">The sequence shown here is derived from an EMBL/GenBank/DDBJ whole genome shotgun (WGS) entry which is preliminary data.</text>
</comment>
<name>A0ACB7ZLA5_9ERIC</name>
<dbReference type="EMBL" id="CM037159">
    <property type="protein sequence ID" value="KAH7866365.1"/>
    <property type="molecule type" value="Genomic_DNA"/>
</dbReference>
<reference evidence="1 2" key="1">
    <citation type="journal article" date="2021" name="Hortic Res">
        <title>High-quality reference genome and annotation aids understanding of berry development for evergreen blueberry (Vaccinium darrowii).</title>
        <authorList>
            <person name="Yu J."/>
            <person name="Hulse-Kemp A.M."/>
            <person name="Babiker E."/>
            <person name="Staton M."/>
        </authorList>
    </citation>
    <scope>NUCLEOTIDE SEQUENCE [LARGE SCALE GENOMIC DNA]</scope>
    <source>
        <strain evidence="2">cv. NJ 8807/NJ 8810</strain>
        <tissue evidence="1">Young leaf</tissue>
    </source>
</reference>
<dbReference type="Proteomes" id="UP000828048">
    <property type="component" value="Chromosome 9"/>
</dbReference>
<sequence>MAERTRSHDFKRLEETIKIVNQLQTTTEIQAAAMMKQGEALDRKTEMINGVRNLISALTLKNDQLAIQVTYASSSSTLNSSWNGIMGEILRVIGQTLDSTKSISQNLVGMTLKGGSIVVRNSSKFIISMKPRKCNKLQFIWRIRPLVGTGGSMVTHNMDMEGIYYSPHCPFQ</sequence>
<gene>
    <name evidence="1" type="ORF">Vadar_019423</name>
</gene>
<accession>A0ACB7ZLA5</accession>
<proteinExistence type="predicted"/>
<evidence type="ECO:0000313" key="1">
    <source>
        <dbReference type="EMBL" id="KAH7866365.1"/>
    </source>
</evidence>